<evidence type="ECO:0000313" key="3">
    <source>
        <dbReference type="Proteomes" id="UP000305196"/>
    </source>
</evidence>
<feature type="transmembrane region" description="Helical" evidence="1">
    <location>
        <begin position="165"/>
        <end position="186"/>
    </location>
</feature>
<dbReference type="Proteomes" id="UP000305196">
    <property type="component" value="Unassembled WGS sequence"/>
</dbReference>
<keyword evidence="1" id="KW-0812">Transmembrane</keyword>
<dbReference type="VEuPathDB" id="PlasmoDB:PVPAM_000025100"/>
<proteinExistence type="predicted"/>
<gene>
    <name evidence="2" type="ORF">PVC01_000077600</name>
</gene>
<feature type="transmembrane region" description="Helical" evidence="1">
    <location>
        <begin position="232"/>
        <end position="260"/>
    </location>
</feature>
<organism evidence="2 3">
    <name type="scientific">Plasmodium vivax</name>
    <name type="common">malaria parasite P. vivax</name>
    <dbReference type="NCBI Taxonomy" id="5855"/>
    <lineage>
        <taxon>Eukaryota</taxon>
        <taxon>Sar</taxon>
        <taxon>Alveolata</taxon>
        <taxon>Apicomplexa</taxon>
        <taxon>Aconoidasida</taxon>
        <taxon>Haemosporida</taxon>
        <taxon>Plasmodiidae</taxon>
        <taxon>Plasmodium</taxon>
        <taxon>Plasmodium (Plasmodium)</taxon>
    </lineage>
</organism>
<dbReference type="InterPro" id="IPR022139">
    <property type="entry name" value="Fam-L/Fam-M-like_plasmodium"/>
</dbReference>
<evidence type="ECO:0008006" key="4">
    <source>
        <dbReference type="Google" id="ProtNLM"/>
    </source>
</evidence>
<dbReference type="VEuPathDB" id="PlasmoDB:PVW1_000007200"/>
<dbReference type="AlphaFoldDB" id="A0A1G4E490"/>
<protein>
    <recommendedName>
        <fullName evidence="4">Variable surface protein Vir35</fullName>
    </recommendedName>
</protein>
<sequence length="290" mass="34615">MMLLKSYNFYNKIKYIVPFKIIIFLILIWIYETNNDVSTYGKLIDNKFKHDGTYNVRSNRLLAKSEIHKNIKYNSHRENLYENRMNNNKKNENDKPTYEYLKKGLNNLESYKKDYNRRYATKKGLAKLDCYYEKKLFDKIDEMYEFSKNKKNSKKALKKKLYKEFGYRHIFFSLLPLFGLIFYVVFGENGPFAKYCFNSCQSKHGLTDHQGKSIEQIHSTQRVSLFPMSSTIFYAISILHSLFFIMLSISVITVTIFTFIKVVKYERLKAGKGKMNLKEYCRFCKDLIIK</sequence>
<evidence type="ECO:0000313" key="2">
    <source>
        <dbReference type="EMBL" id="SCA81976.1"/>
    </source>
</evidence>
<feature type="transmembrane region" description="Helical" evidence="1">
    <location>
        <begin position="12"/>
        <end position="31"/>
    </location>
</feature>
<evidence type="ECO:0000256" key="1">
    <source>
        <dbReference type="SAM" id="Phobius"/>
    </source>
</evidence>
<keyword evidence="1" id="KW-1133">Transmembrane helix</keyword>
<dbReference type="Pfam" id="PF12420">
    <property type="entry name" value="DUF3671"/>
    <property type="match status" value="1"/>
</dbReference>
<reference evidence="2 3" key="1">
    <citation type="submission" date="2016-07" db="EMBL/GenBank/DDBJ databases">
        <authorList>
            <consortium name="Pathogen Informatics"/>
        </authorList>
    </citation>
    <scope>NUCLEOTIDE SEQUENCE [LARGE SCALE GENOMIC DNA]</scope>
</reference>
<dbReference type="EMBL" id="FLYI01000244">
    <property type="protein sequence ID" value="SCA81976.1"/>
    <property type="molecule type" value="Genomic_DNA"/>
</dbReference>
<name>A0A1G4E490_PLAVI</name>
<keyword evidence="1" id="KW-0472">Membrane</keyword>
<accession>A0A1G4E490</accession>
<dbReference type="VEuPathDB" id="PlasmoDB:PVP01_0840200"/>